<keyword evidence="3" id="KW-1185">Reference proteome</keyword>
<proteinExistence type="predicted"/>
<reference evidence="2 3" key="1">
    <citation type="journal article" date="2020" name="ISME J.">
        <title>Uncovering the hidden diversity of litter-decomposition mechanisms in mushroom-forming fungi.</title>
        <authorList>
            <person name="Floudas D."/>
            <person name="Bentzer J."/>
            <person name="Ahren D."/>
            <person name="Johansson T."/>
            <person name="Persson P."/>
            <person name="Tunlid A."/>
        </authorList>
    </citation>
    <scope>NUCLEOTIDE SEQUENCE [LARGE SCALE GENOMIC DNA]</scope>
    <source>
        <strain evidence="2 3">CBS 101986</strain>
    </source>
</reference>
<evidence type="ECO:0000259" key="1">
    <source>
        <dbReference type="Pfam" id="PF12937"/>
    </source>
</evidence>
<feature type="domain" description="F-box" evidence="1">
    <location>
        <begin position="40"/>
        <end position="88"/>
    </location>
</feature>
<evidence type="ECO:0000313" key="3">
    <source>
        <dbReference type="Proteomes" id="UP000567179"/>
    </source>
</evidence>
<dbReference type="Gene3D" id="1.20.1280.50">
    <property type="match status" value="1"/>
</dbReference>
<accession>A0A8H5BZ19</accession>
<gene>
    <name evidence="2" type="ORF">D9619_005220</name>
</gene>
<dbReference type="Proteomes" id="UP000567179">
    <property type="component" value="Unassembled WGS sequence"/>
</dbReference>
<organism evidence="2 3">
    <name type="scientific">Psilocybe cf. subviscida</name>
    <dbReference type="NCBI Taxonomy" id="2480587"/>
    <lineage>
        <taxon>Eukaryota</taxon>
        <taxon>Fungi</taxon>
        <taxon>Dikarya</taxon>
        <taxon>Basidiomycota</taxon>
        <taxon>Agaricomycotina</taxon>
        <taxon>Agaricomycetes</taxon>
        <taxon>Agaricomycetidae</taxon>
        <taxon>Agaricales</taxon>
        <taxon>Agaricineae</taxon>
        <taxon>Strophariaceae</taxon>
        <taxon>Psilocybe</taxon>
    </lineage>
</organism>
<evidence type="ECO:0000313" key="2">
    <source>
        <dbReference type="EMBL" id="KAF5330997.1"/>
    </source>
</evidence>
<dbReference type="OrthoDB" id="3172239at2759"/>
<dbReference type="InterPro" id="IPR032675">
    <property type="entry name" value="LRR_dom_sf"/>
</dbReference>
<dbReference type="SUPFAM" id="SSF52047">
    <property type="entry name" value="RNI-like"/>
    <property type="match status" value="1"/>
</dbReference>
<name>A0A8H5BZ19_9AGAR</name>
<protein>
    <recommendedName>
        <fullName evidence="1">F-box domain-containing protein</fullName>
    </recommendedName>
</protein>
<dbReference type="InterPro" id="IPR001810">
    <property type="entry name" value="F-box_dom"/>
</dbReference>
<dbReference type="EMBL" id="JAACJJ010000001">
    <property type="protein sequence ID" value="KAF5330997.1"/>
    <property type="molecule type" value="Genomic_DNA"/>
</dbReference>
<sequence>MASHPRQIIDAQLVELEACFPSPQKQIRDLKIRRNTYAIISKLPDDVLLEIFAVAQTIFPEDKWYREVTHVCHRWRCIAIEAATLWTNPPLLRHHFAMLALERSKSADLTICMESEFPHKTVKEVLNCINRIENLKISLEMDSLDDICELMATCGQQAARLRRLTLHNLSGNTSWDSESLFGLSTVFCKLQLLRELVITNINFNWKNLPLRSLVSLIFTNVCFLVRVSTQQLLDALRQMPQLESLRIPIPRSQFSLPSSTTVTTSGAQATLPRLIYLDLGDSDLQHAQWFLARLTLPRLRRMVMLTSWRDHYSGDDSLHIAHAIAMLVTNGDFGTFEALDLFNSHFHLRMSGRQRDDNPHLHFSMRNEGGKANPEFTQTFLDMFSLCHSNLSRLVELKIEKLSMTVDEIFKLSTSLCSLRQIEIFRSSAVVLAFINVLAMLPPHHPAQSDAEIPFPALRSIMFSFINFASHPAILETLCDCLMLRYEYGVAIEELILLEGWVFSWQFSLLEEIVVDADCTAIIR</sequence>
<dbReference type="Gene3D" id="3.80.10.10">
    <property type="entry name" value="Ribonuclease Inhibitor"/>
    <property type="match status" value="1"/>
</dbReference>
<comment type="caution">
    <text evidence="2">The sequence shown here is derived from an EMBL/GenBank/DDBJ whole genome shotgun (WGS) entry which is preliminary data.</text>
</comment>
<dbReference type="Pfam" id="PF12937">
    <property type="entry name" value="F-box-like"/>
    <property type="match status" value="1"/>
</dbReference>
<dbReference type="AlphaFoldDB" id="A0A8H5BZ19"/>